<gene>
    <name evidence="1" type="ORF">UY16_C0062G0006</name>
</gene>
<dbReference type="Proteomes" id="UP000034739">
    <property type="component" value="Unassembled WGS sequence"/>
</dbReference>
<evidence type="ECO:0000313" key="1">
    <source>
        <dbReference type="EMBL" id="KKU86107.1"/>
    </source>
</evidence>
<evidence type="ECO:0008006" key="3">
    <source>
        <dbReference type="Google" id="ProtNLM"/>
    </source>
</evidence>
<reference evidence="1 2" key="1">
    <citation type="journal article" date="2015" name="Nature">
        <title>rRNA introns, odd ribosomes, and small enigmatic genomes across a large radiation of phyla.</title>
        <authorList>
            <person name="Brown C.T."/>
            <person name="Hug L.A."/>
            <person name="Thomas B.C."/>
            <person name="Sharon I."/>
            <person name="Castelle C.J."/>
            <person name="Singh A."/>
            <person name="Wilkins M.J."/>
            <person name="Williams K.H."/>
            <person name="Banfield J.F."/>
        </authorList>
    </citation>
    <scope>NUCLEOTIDE SEQUENCE [LARGE SCALE GENOMIC DNA]</scope>
</reference>
<dbReference type="AlphaFoldDB" id="A0A0G1TW91"/>
<organism evidence="1 2">
    <name type="scientific">Candidatus Gottesmanbacteria bacterium GW2011_GWA2_47_9</name>
    <dbReference type="NCBI Taxonomy" id="1618445"/>
    <lineage>
        <taxon>Bacteria</taxon>
        <taxon>Candidatus Gottesmaniibacteriota</taxon>
    </lineage>
</organism>
<evidence type="ECO:0000313" key="2">
    <source>
        <dbReference type="Proteomes" id="UP000034739"/>
    </source>
</evidence>
<dbReference type="EMBL" id="LCOY01000062">
    <property type="protein sequence ID" value="KKU86107.1"/>
    <property type="molecule type" value="Genomic_DNA"/>
</dbReference>
<accession>A0A0G1TW91</accession>
<sequence length="90" mass="10277">MKKKYLIKTIHGEFYALIWFDKRDKVYFVSIPTFPGVITEARSLAEAKKYAGEVIELQCLAALDEKKIIVDDTKHVHGKFARSGTFSLVI</sequence>
<protein>
    <recommendedName>
        <fullName evidence="3">HicB-like antitoxin of toxin-antitoxin system domain-containing protein</fullName>
    </recommendedName>
</protein>
<dbReference type="SUPFAM" id="SSF143100">
    <property type="entry name" value="TTHA1013/TTHA0281-like"/>
    <property type="match status" value="1"/>
</dbReference>
<dbReference type="Gene3D" id="3.30.160.250">
    <property type="match status" value="1"/>
</dbReference>
<proteinExistence type="predicted"/>
<dbReference type="InterPro" id="IPR035069">
    <property type="entry name" value="TTHA1013/TTHA0281-like"/>
</dbReference>
<comment type="caution">
    <text evidence="1">The sequence shown here is derived from an EMBL/GenBank/DDBJ whole genome shotgun (WGS) entry which is preliminary data.</text>
</comment>
<name>A0A0G1TW91_9BACT</name>